<evidence type="ECO:0000313" key="2">
    <source>
        <dbReference type="EMBL" id="NML47502.1"/>
    </source>
</evidence>
<dbReference type="PROSITE" id="PS51257">
    <property type="entry name" value="PROKAR_LIPOPROTEIN"/>
    <property type="match status" value="1"/>
</dbReference>
<gene>
    <name evidence="2" type="ORF">HHL11_27375</name>
</gene>
<sequence length="220" mass="24531">MRPKTSTRRARLWQFVVVVAACLLPSTYALSVDETRAEAGIRYMHMVYQSCSAADPQFSTNSAETYAAWLRQNREAIAKFADKPWYRKELAAYLAGEERSNPHRRSLCETLTEHLALSAKPPDPALSSPEKTWSMFTSALLKADRAMLAACLVGIAESKWKPLLDKLSDAELASMGNATKEMSIEWGNDQMKSGWVSTENGTIGSVVFVNIYGNWKISEL</sequence>
<protein>
    <submittedName>
        <fullName evidence="2">Uncharacterized protein</fullName>
    </submittedName>
</protein>
<accession>A0A848HBR0</accession>
<dbReference type="AlphaFoldDB" id="A0A848HBR0"/>
<keyword evidence="3" id="KW-1185">Reference proteome</keyword>
<proteinExistence type="predicted"/>
<evidence type="ECO:0000256" key="1">
    <source>
        <dbReference type="SAM" id="SignalP"/>
    </source>
</evidence>
<dbReference type="RefSeq" id="WP_169421775.1">
    <property type="nucleotide sequence ID" value="NZ_JABBFX010000003.1"/>
</dbReference>
<evidence type="ECO:0000313" key="3">
    <source>
        <dbReference type="Proteomes" id="UP000541185"/>
    </source>
</evidence>
<keyword evidence="1" id="KW-0732">Signal</keyword>
<organism evidence="2 3">
    <name type="scientific">Ramlibacter agri</name>
    <dbReference type="NCBI Taxonomy" id="2728837"/>
    <lineage>
        <taxon>Bacteria</taxon>
        <taxon>Pseudomonadati</taxon>
        <taxon>Pseudomonadota</taxon>
        <taxon>Betaproteobacteria</taxon>
        <taxon>Burkholderiales</taxon>
        <taxon>Comamonadaceae</taxon>
        <taxon>Ramlibacter</taxon>
    </lineage>
</organism>
<feature type="chain" id="PRO_5032941808" evidence="1">
    <location>
        <begin position="32"/>
        <end position="220"/>
    </location>
</feature>
<feature type="signal peptide" evidence="1">
    <location>
        <begin position="1"/>
        <end position="31"/>
    </location>
</feature>
<comment type="caution">
    <text evidence="2">The sequence shown here is derived from an EMBL/GenBank/DDBJ whole genome shotgun (WGS) entry which is preliminary data.</text>
</comment>
<dbReference type="EMBL" id="JABBFX010000003">
    <property type="protein sequence ID" value="NML47502.1"/>
    <property type="molecule type" value="Genomic_DNA"/>
</dbReference>
<reference evidence="2 3" key="1">
    <citation type="submission" date="2020-04" db="EMBL/GenBank/DDBJ databases">
        <title>Ramlibacter sp. G-1-2-2 isolated from soil.</title>
        <authorList>
            <person name="Dahal R.H."/>
        </authorList>
    </citation>
    <scope>NUCLEOTIDE SEQUENCE [LARGE SCALE GENOMIC DNA]</scope>
    <source>
        <strain evidence="2 3">G-1-2-2</strain>
    </source>
</reference>
<name>A0A848HBR0_9BURK</name>
<dbReference type="Proteomes" id="UP000541185">
    <property type="component" value="Unassembled WGS sequence"/>
</dbReference>